<dbReference type="SUPFAM" id="SSF51412">
    <property type="entry name" value="Inosine monophosphate dehydrogenase (IMPDH)"/>
    <property type="match status" value="1"/>
</dbReference>
<keyword evidence="1" id="KW-0285">Flavoprotein</keyword>
<evidence type="ECO:0000313" key="5">
    <source>
        <dbReference type="Proteomes" id="UP000183994"/>
    </source>
</evidence>
<dbReference type="InterPro" id="IPR013785">
    <property type="entry name" value="Aldolase_TIM"/>
</dbReference>
<organism evidence="4 5">
    <name type="scientific">Desulfatibacillum alkenivorans DSM 16219</name>
    <dbReference type="NCBI Taxonomy" id="1121393"/>
    <lineage>
        <taxon>Bacteria</taxon>
        <taxon>Pseudomonadati</taxon>
        <taxon>Thermodesulfobacteriota</taxon>
        <taxon>Desulfobacteria</taxon>
        <taxon>Desulfobacterales</taxon>
        <taxon>Desulfatibacillaceae</taxon>
        <taxon>Desulfatibacillum</taxon>
    </lineage>
</organism>
<keyword evidence="3" id="KW-0560">Oxidoreductase</keyword>
<keyword evidence="2" id="KW-0288">FMN</keyword>
<evidence type="ECO:0000313" key="4">
    <source>
        <dbReference type="EMBL" id="SHK21718.1"/>
    </source>
</evidence>
<dbReference type="Proteomes" id="UP000183994">
    <property type="component" value="Unassembled WGS sequence"/>
</dbReference>
<dbReference type="AlphaFoldDB" id="A0A1M6QNJ1"/>
<accession>A0A1M6QNJ1</accession>
<reference evidence="5" key="1">
    <citation type="submission" date="2016-11" db="EMBL/GenBank/DDBJ databases">
        <authorList>
            <person name="Varghese N."/>
            <person name="Submissions S."/>
        </authorList>
    </citation>
    <scope>NUCLEOTIDE SEQUENCE [LARGE SCALE GENOMIC DNA]</scope>
    <source>
        <strain evidence="5">DSM 16219</strain>
    </source>
</reference>
<dbReference type="Pfam" id="PF03060">
    <property type="entry name" value="NMO"/>
    <property type="match status" value="1"/>
</dbReference>
<dbReference type="EMBL" id="FQZU01000020">
    <property type="protein sequence ID" value="SHK21718.1"/>
    <property type="molecule type" value="Genomic_DNA"/>
</dbReference>
<dbReference type="InterPro" id="IPR004136">
    <property type="entry name" value="NMO"/>
</dbReference>
<gene>
    <name evidence="4" type="ORF">SAMN02745216_03085</name>
</gene>
<dbReference type="STRING" id="1121393.SAMN02745216_03085"/>
<dbReference type="CDD" id="cd04730">
    <property type="entry name" value="NPD_like"/>
    <property type="match status" value="1"/>
</dbReference>
<evidence type="ECO:0000256" key="1">
    <source>
        <dbReference type="ARBA" id="ARBA00022630"/>
    </source>
</evidence>
<dbReference type="PROSITE" id="PS51257">
    <property type="entry name" value="PROKAR_LIPOPROTEIN"/>
    <property type="match status" value="1"/>
</dbReference>
<dbReference type="PANTHER" id="PTHR32332:SF20">
    <property type="entry name" value="2-NITROPROPANE DIOXYGENASE-LIKE PROTEIN"/>
    <property type="match status" value="1"/>
</dbReference>
<sequence length="316" mass="33247">MQRGRLGELLGIEYPIIQGGMVWVSHWQLAAACSNAGILGTLGSGSMSLDEVKENITQMQENTDKPFAVNIPMLRPDAVEIGQIALDMGVKILITSAGNPAKIVPVLKRDDTLLIHVVPSVRGAVKAQETGVDAIVCEGYEAGGHNSPYETTTLALTPQVADAVNIPVVAAGGIADGRGIAAVMALGADGAQLGTRFIATAECNAHAKYKDLIVDTPDTGTCIIGRKLSLLRVIRNDFAQRIEDAEKQGADKEGLLKVIGNEFNRNRAAAVDGDLAEGAFQAGQSSGMVKDVVPVAELVKRLVAEFEAAKQALSNR</sequence>
<dbReference type="RefSeq" id="WP_073477162.1">
    <property type="nucleotide sequence ID" value="NZ_FQZU01000020.1"/>
</dbReference>
<dbReference type="OrthoDB" id="9778912at2"/>
<dbReference type="Gene3D" id="3.20.20.70">
    <property type="entry name" value="Aldolase class I"/>
    <property type="match status" value="1"/>
</dbReference>
<name>A0A1M6QNJ1_9BACT</name>
<proteinExistence type="predicted"/>
<dbReference type="PANTHER" id="PTHR32332">
    <property type="entry name" value="2-NITROPROPANE DIOXYGENASE"/>
    <property type="match status" value="1"/>
</dbReference>
<keyword evidence="5" id="KW-1185">Reference proteome</keyword>
<evidence type="ECO:0000256" key="2">
    <source>
        <dbReference type="ARBA" id="ARBA00022643"/>
    </source>
</evidence>
<evidence type="ECO:0000256" key="3">
    <source>
        <dbReference type="ARBA" id="ARBA00023002"/>
    </source>
</evidence>
<dbReference type="GO" id="GO:0018580">
    <property type="term" value="F:nitronate monooxygenase activity"/>
    <property type="evidence" value="ECO:0007669"/>
    <property type="project" value="InterPro"/>
</dbReference>
<protein>
    <submittedName>
        <fullName evidence="4">Enoyl-[acyl-carrier protein] reductase II</fullName>
    </submittedName>
</protein>